<comment type="caution">
    <text evidence="1">The sequence shown here is derived from an EMBL/GenBank/DDBJ whole genome shotgun (WGS) entry which is preliminary data.</text>
</comment>
<sequence>MQTLTLQQLFGVNAVQTATELVIKKADLVAVSLTPASNNRAEQLLVAILLKALENFQGSITDEDGNYVTDQNNLPIEYDNRNLWELLEIIKWGLYVPEKYTDRIRHQIIIHSYTHEV</sequence>
<gene>
    <name evidence="1" type="ORF">VF08_31265</name>
</gene>
<dbReference type="EMBL" id="LAHD01000138">
    <property type="protein sequence ID" value="PHJ95760.1"/>
    <property type="molecule type" value="Genomic_DNA"/>
</dbReference>
<dbReference type="RefSeq" id="WP_099068983.1">
    <property type="nucleotide sequence ID" value="NZ_LAHD01000138.1"/>
</dbReference>
<accession>A0A9Q5Z6C2</accession>
<name>A0A9Q5Z6C2_NOSLI</name>
<reference evidence="1 2" key="1">
    <citation type="submission" date="2015-02" db="EMBL/GenBank/DDBJ databases">
        <title>Nostoc linckia genome annotation.</title>
        <authorList>
            <person name="Zhou Z."/>
        </authorList>
    </citation>
    <scope>NUCLEOTIDE SEQUENCE [LARGE SCALE GENOMIC DNA]</scope>
    <source>
        <strain evidence="2">z8</strain>
    </source>
</reference>
<proteinExistence type="predicted"/>
<protein>
    <submittedName>
        <fullName evidence="1">Uncharacterized protein</fullName>
    </submittedName>
</protein>
<organism evidence="1 2">
    <name type="scientific">Nostoc linckia z8</name>
    <dbReference type="NCBI Taxonomy" id="1628746"/>
    <lineage>
        <taxon>Bacteria</taxon>
        <taxon>Bacillati</taxon>
        <taxon>Cyanobacteriota</taxon>
        <taxon>Cyanophyceae</taxon>
        <taxon>Nostocales</taxon>
        <taxon>Nostocaceae</taxon>
        <taxon>Nostoc</taxon>
    </lineage>
</organism>
<evidence type="ECO:0000313" key="2">
    <source>
        <dbReference type="Proteomes" id="UP000222310"/>
    </source>
</evidence>
<dbReference type="Proteomes" id="UP000222310">
    <property type="component" value="Unassembled WGS sequence"/>
</dbReference>
<dbReference type="AlphaFoldDB" id="A0A9Q5Z6C2"/>
<evidence type="ECO:0000313" key="1">
    <source>
        <dbReference type="EMBL" id="PHJ95760.1"/>
    </source>
</evidence>
<dbReference type="GeneID" id="57098197"/>